<proteinExistence type="predicted"/>
<comment type="caution">
    <text evidence="2">The sequence shown here is derived from an EMBL/GenBank/DDBJ whole genome shotgun (WGS) entry which is preliminary data.</text>
</comment>
<evidence type="ECO:0000313" key="2">
    <source>
        <dbReference type="EMBL" id="CAE7611117.1"/>
    </source>
</evidence>
<organism evidence="2 3">
    <name type="scientific">Symbiodinium necroappetens</name>
    <dbReference type="NCBI Taxonomy" id="1628268"/>
    <lineage>
        <taxon>Eukaryota</taxon>
        <taxon>Sar</taxon>
        <taxon>Alveolata</taxon>
        <taxon>Dinophyceae</taxon>
        <taxon>Suessiales</taxon>
        <taxon>Symbiodiniaceae</taxon>
        <taxon>Symbiodinium</taxon>
    </lineage>
</organism>
<feature type="region of interest" description="Disordered" evidence="1">
    <location>
        <begin position="1"/>
        <end position="62"/>
    </location>
</feature>
<feature type="compositionally biased region" description="Basic and acidic residues" evidence="1">
    <location>
        <begin position="38"/>
        <end position="62"/>
    </location>
</feature>
<dbReference type="EMBL" id="CAJNJA010028754">
    <property type="protein sequence ID" value="CAE7611117.1"/>
    <property type="molecule type" value="Genomic_DNA"/>
</dbReference>
<gene>
    <name evidence="2" type="ORF">SNEC2469_LOCUS17383</name>
</gene>
<evidence type="ECO:0000256" key="1">
    <source>
        <dbReference type="SAM" id="MobiDB-lite"/>
    </source>
</evidence>
<name>A0A812VA53_9DINO</name>
<accession>A0A812VA53</accession>
<evidence type="ECO:0000313" key="3">
    <source>
        <dbReference type="Proteomes" id="UP000601435"/>
    </source>
</evidence>
<feature type="region of interest" description="Disordered" evidence="1">
    <location>
        <begin position="157"/>
        <end position="181"/>
    </location>
</feature>
<dbReference type="AlphaFoldDB" id="A0A812VA53"/>
<dbReference type="OrthoDB" id="429135at2759"/>
<dbReference type="Proteomes" id="UP000601435">
    <property type="component" value="Unassembled WGS sequence"/>
</dbReference>
<keyword evidence="3" id="KW-1185">Reference proteome</keyword>
<feature type="compositionally biased region" description="Basic and acidic residues" evidence="1">
    <location>
        <begin position="1"/>
        <end position="29"/>
    </location>
</feature>
<reference evidence="2" key="1">
    <citation type="submission" date="2021-02" db="EMBL/GenBank/DDBJ databases">
        <authorList>
            <person name="Dougan E. K."/>
            <person name="Rhodes N."/>
            <person name="Thang M."/>
            <person name="Chan C."/>
        </authorList>
    </citation>
    <scope>NUCLEOTIDE SEQUENCE</scope>
</reference>
<protein>
    <submittedName>
        <fullName evidence="2">Uncharacterized protein</fullName>
    </submittedName>
</protein>
<sequence>MADSNKNMEEKAEKTPKAKSSKDPEGDGREEADESENESAKSLDYEHSKEGVPRDDSKTEDPTKVEIDDMLLQCDVAHFAAILKSEDILTVDDAVEALSDMTGDWIRQMGETARLAADALTLKGKRALSEHAAKVAAEGSQENEGDSAKFWHDELQARSSQQKGRGFGMKSPGRLNTPWYA</sequence>